<gene>
    <name evidence="8" type="ORF">SAMN04488569_10914</name>
</gene>
<organism evidence="8 9">
    <name type="scientific">Marinilactibacillus piezotolerans</name>
    <dbReference type="NCBI Taxonomy" id="258723"/>
    <lineage>
        <taxon>Bacteria</taxon>
        <taxon>Bacillati</taxon>
        <taxon>Bacillota</taxon>
        <taxon>Bacilli</taxon>
        <taxon>Lactobacillales</taxon>
        <taxon>Carnobacteriaceae</taxon>
        <taxon>Marinilactibacillus</taxon>
    </lineage>
</organism>
<dbReference type="PANTHER" id="PTHR43667">
    <property type="entry name" value="CYCLOPROPANE-FATTY-ACYL-PHOSPHOLIPID SYNTHASE"/>
    <property type="match status" value="1"/>
</dbReference>
<sequence length="395" mass="45827">MLVEKMAVKKFLDTYPRELFEESFKIVFNDKLKEEIKVGEGEVGFTIILNESFNKKDFLKDPSIVLGEAYMDKKIEVEGDLYKCLSMIMHIRKELLEKIKTLEKNEPRRNDVSKEKQDQEVKSHYDLGNDFYKLWLDETMNYSCAYFKNPDDTLYQAQSNKVNHIINKLQLKDGMSLLDIGCGWGDLLIVAAKKYNIKGTGITLSQEQYKGFKSRIEEEGLEDRLDVKLMDYRDLKDSKLLFDRVVSVGMIEHVGMKNYGLFLDNVKAVLKTKGVFLLHFISGGKESGTDKWIDKYIFPGGVIPSLREIIFKGVDRDFNVIDVESLRRHYIKTLLCWHDNFTKEEDTVKEMFDERFVRMWGLYLLACAANFNVGGIDLHQIVFTNGVNNTLAMTR</sequence>
<accession>A0A1I4C1U4</accession>
<dbReference type="AlphaFoldDB" id="A0A1I4C1U4"/>
<dbReference type="Proteomes" id="UP000199589">
    <property type="component" value="Unassembled WGS sequence"/>
</dbReference>
<dbReference type="Pfam" id="PF02353">
    <property type="entry name" value="CMAS"/>
    <property type="match status" value="1"/>
</dbReference>
<dbReference type="GO" id="GO:0032259">
    <property type="term" value="P:methylation"/>
    <property type="evidence" value="ECO:0007669"/>
    <property type="project" value="UniProtKB-KW"/>
</dbReference>
<proteinExistence type="inferred from homology"/>
<keyword evidence="9" id="KW-1185">Reference proteome</keyword>
<dbReference type="PANTHER" id="PTHR43667:SF1">
    <property type="entry name" value="CYCLOPROPANE-FATTY-ACYL-PHOSPHOLIPID SYNTHASE"/>
    <property type="match status" value="1"/>
</dbReference>
<dbReference type="Gene3D" id="3.40.50.150">
    <property type="entry name" value="Vaccinia Virus protein VP39"/>
    <property type="match status" value="1"/>
</dbReference>
<evidence type="ECO:0000256" key="1">
    <source>
        <dbReference type="ARBA" id="ARBA00010815"/>
    </source>
</evidence>
<feature type="domain" description="DUF7884" evidence="7">
    <location>
        <begin position="17"/>
        <end position="97"/>
    </location>
</feature>
<evidence type="ECO:0000256" key="3">
    <source>
        <dbReference type="ARBA" id="ARBA00022679"/>
    </source>
</evidence>
<dbReference type="InterPro" id="IPR003333">
    <property type="entry name" value="CMAS"/>
</dbReference>
<dbReference type="GO" id="GO:0008610">
    <property type="term" value="P:lipid biosynthetic process"/>
    <property type="evidence" value="ECO:0007669"/>
    <property type="project" value="InterPro"/>
</dbReference>
<dbReference type="SUPFAM" id="SSF53335">
    <property type="entry name" value="S-adenosyl-L-methionine-dependent methyltransferases"/>
    <property type="match status" value="1"/>
</dbReference>
<comment type="similarity">
    <text evidence="1">Belongs to the CFA/CMAS family.</text>
</comment>
<keyword evidence="5" id="KW-0443">Lipid metabolism</keyword>
<dbReference type="PIRSF" id="PIRSF003085">
    <property type="entry name" value="CMAS"/>
    <property type="match status" value="1"/>
</dbReference>
<keyword evidence="2" id="KW-0489">Methyltransferase</keyword>
<evidence type="ECO:0000313" key="9">
    <source>
        <dbReference type="Proteomes" id="UP000199589"/>
    </source>
</evidence>
<evidence type="ECO:0000259" key="7">
    <source>
        <dbReference type="Pfam" id="PF25371"/>
    </source>
</evidence>
<dbReference type="GO" id="GO:0008168">
    <property type="term" value="F:methyltransferase activity"/>
    <property type="evidence" value="ECO:0007669"/>
    <property type="project" value="UniProtKB-KW"/>
</dbReference>
<evidence type="ECO:0000256" key="4">
    <source>
        <dbReference type="ARBA" id="ARBA00022691"/>
    </source>
</evidence>
<evidence type="ECO:0000313" key="8">
    <source>
        <dbReference type="EMBL" id="SFK74166.1"/>
    </source>
</evidence>
<dbReference type="CDD" id="cd02440">
    <property type="entry name" value="AdoMet_MTases"/>
    <property type="match status" value="1"/>
</dbReference>
<dbReference type="RefSeq" id="WP_198033980.1">
    <property type="nucleotide sequence ID" value="NZ_FOSJ01000091.1"/>
</dbReference>
<evidence type="ECO:0000256" key="2">
    <source>
        <dbReference type="ARBA" id="ARBA00022603"/>
    </source>
</evidence>
<dbReference type="Pfam" id="PF25371">
    <property type="entry name" value="DUF7884"/>
    <property type="match status" value="1"/>
</dbReference>
<feature type="active site" evidence="6">
    <location>
        <position position="367"/>
    </location>
</feature>
<dbReference type="EMBL" id="FOSJ01000091">
    <property type="protein sequence ID" value="SFK74166.1"/>
    <property type="molecule type" value="Genomic_DNA"/>
</dbReference>
<evidence type="ECO:0000256" key="6">
    <source>
        <dbReference type="PIRSR" id="PIRSR003085-1"/>
    </source>
</evidence>
<keyword evidence="4" id="KW-0949">S-adenosyl-L-methionine</keyword>
<dbReference type="InterPro" id="IPR057206">
    <property type="entry name" value="DUF7884"/>
</dbReference>
<keyword evidence="3" id="KW-0808">Transferase</keyword>
<evidence type="ECO:0000256" key="5">
    <source>
        <dbReference type="ARBA" id="ARBA00023098"/>
    </source>
</evidence>
<protein>
    <submittedName>
        <fullName evidence="8">Cyclopropane-fatty-acyl-phospholipid synthase</fullName>
    </submittedName>
</protein>
<dbReference type="InterPro" id="IPR050723">
    <property type="entry name" value="CFA/CMAS"/>
</dbReference>
<dbReference type="InterPro" id="IPR029063">
    <property type="entry name" value="SAM-dependent_MTases_sf"/>
</dbReference>
<reference evidence="9" key="1">
    <citation type="submission" date="2016-10" db="EMBL/GenBank/DDBJ databases">
        <authorList>
            <person name="Varghese N."/>
            <person name="Submissions S."/>
        </authorList>
    </citation>
    <scope>NUCLEOTIDE SEQUENCE [LARGE SCALE GENOMIC DNA]</scope>
    <source>
        <strain evidence="9">DSM 16108</strain>
    </source>
</reference>
<name>A0A1I4C1U4_9LACT</name>